<dbReference type="Proteomes" id="UP001412067">
    <property type="component" value="Unassembled WGS sequence"/>
</dbReference>
<proteinExistence type="predicted"/>
<reference evidence="2 3" key="1">
    <citation type="journal article" date="2022" name="Nat. Plants">
        <title>Genomes of leafy and leafless Platanthera orchids illuminate the evolution of mycoheterotrophy.</title>
        <authorList>
            <person name="Li M.H."/>
            <person name="Liu K.W."/>
            <person name="Li Z."/>
            <person name="Lu H.C."/>
            <person name="Ye Q.L."/>
            <person name="Zhang D."/>
            <person name="Wang J.Y."/>
            <person name="Li Y.F."/>
            <person name="Zhong Z.M."/>
            <person name="Liu X."/>
            <person name="Yu X."/>
            <person name="Liu D.K."/>
            <person name="Tu X.D."/>
            <person name="Liu B."/>
            <person name="Hao Y."/>
            <person name="Liao X.Y."/>
            <person name="Jiang Y.T."/>
            <person name="Sun W.H."/>
            <person name="Chen J."/>
            <person name="Chen Y.Q."/>
            <person name="Ai Y."/>
            <person name="Zhai J.W."/>
            <person name="Wu S.S."/>
            <person name="Zhou Z."/>
            <person name="Hsiao Y.Y."/>
            <person name="Wu W.L."/>
            <person name="Chen Y.Y."/>
            <person name="Lin Y.F."/>
            <person name="Hsu J.L."/>
            <person name="Li C.Y."/>
            <person name="Wang Z.W."/>
            <person name="Zhao X."/>
            <person name="Zhong W.Y."/>
            <person name="Ma X.K."/>
            <person name="Ma L."/>
            <person name="Huang J."/>
            <person name="Chen G.Z."/>
            <person name="Huang M.Z."/>
            <person name="Huang L."/>
            <person name="Peng D.H."/>
            <person name="Luo Y.B."/>
            <person name="Zou S.Q."/>
            <person name="Chen S.P."/>
            <person name="Lan S."/>
            <person name="Tsai W.C."/>
            <person name="Van de Peer Y."/>
            <person name="Liu Z.J."/>
        </authorList>
    </citation>
    <scope>NUCLEOTIDE SEQUENCE [LARGE SCALE GENOMIC DNA]</scope>
    <source>
        <strain evidence="2">Lor288</strain>
    </source>
</reference>
<keyword evidence="3" id="KW-1185">Reference proteome</keyword>
<organism evidence="2 3">
    <name type="scientific">Platanthera guangdongensis</name>
    <dbReference type="NCBI Taxonomy" id="2320717"/>
    <lineage>
        <taxon>Eukaryota</taxon>
        <taxon>Viridiplantae</taxon>
        <taxon>Streptophyta</taxon>
        <taxon>Embryophyta</taxon>
        <taxon>Tracheophyta</taxon>
        <taxon>Spermatophyta</taxon>
        <taxon>Magnoliopsida</taxon>
        <taxon>Liliopsida</taxon>
        <taxon>Asparagales</taxon>
        <taxon>Orchidaceae</taxon>
        <taxon>Orchidoideae</taxon>
        <taxon>Orchideae</taxon>
        <taxon>Orchidinae</taxon>
        <taxon>Platanthera</taxon>
    </lineage>
</organism>
<gene>
    <name evidence="2" type="ORF">KSP40_PGU017587</name>
</gene>
<dbReference type="EMBL" id="JBBWWR010000021">
    <property type="protein sequence ID" value="KAK8938158.1"/>
    <property type="molecule type" value="Genomic_DNA"/>
</dbReference>
<feature type="region of interest" description="Disordered" evidence="1">
    <location>
        <begin position="1"/>
        <end position="32"/>
    </location>
</feature>
<evidence type="ECO:0000313" key="3">
    <source>
        <dbReference type="Proteomes" id="UP001412067"/>
    </source>
</evidence>
<comment type="caution">
    <text evidence="2">The sequence shown here is derived from an EMBL/GenBank/DDBJ whole genome shotgun (WGS) entry which is preliminary data.</text>
</comment>
<name>A0ABR2LE34_9ASPA</name>
<accession>A0ABR2LE34</accession>
<protein>
    <submittedName>
        <fullName evidence="2">Uncharacterized protein</fullName>
    </submittedName>
</protein>
<evidence type="ECO:0000313" key="2">
    <source>
        <dbReference type="EMBL" id="KAK8938158.1"/>
    </source>
</evidence>
<sequence length="235" mass="25880">MPPTRDRELPVTSWSREGSRGPDSQAGGDPKLISVDCRLSESRTGAPTPITEAPVRVRPYGYRVRYVPGVSVEYRVRTGTGYVSGFRIKTLFVAVAESTPLLNVLSLSSAADVGVLIVDPRGGKYLILAQVSKQFHEFFHHCKTVDSCTTTAHHCFLHRHSLVPLPPTLISLSIGSVPFDDFTEIVTHELIAKSCDAVTMLRWSCGATVGWRDRAAVTRHKCEREEAEREMGICG</sequence>
<evidence type="ECO:0000256" key="1">
    <source>
        <dbReference type="SAM" id="MobiDB-lite"/>
    </source>
</evidence>